<dbReference type="GO" id="GO:0003866">
    <property type="term" value="F:3-phosphoshikimate 1-carboxyvinyltransferase activity"/>
    <property type="evidence" value="ECO:0007669"/>
    <property type="project" value="UniProtKB-UniRule"/>
</dbReference>
<dbReference type="GO" id="GO:0009423">
    <property type="term" value="P:chorismate biosynthetic process"/>
    <property type="evidence" value="ECO:0007669"/>
    <property type="project" value="UniProtKB-UniRule"/>
</dbReference>
<feature type="binding site" evidence="7">
    <location>
        <position position="161"/>
    </location>
    <ligand>
        <name>3-phosphoshikimate</name>
        <dbReference type="ChEBI" id="CHEBI:145989"/>
    </ligand>
</feature>
<organism evidence="9 10">
    <name type="scientific">Fumia xinanensis</name>
    <dbReference type="NCBI Taxonomy" id="2763659"/>
    <lineage>
        <taxon>Bacteria</taxon>
        <taxon>Bacillati</taxon>
        <taxon>Bacillota</taxon>
        <taxon>Clostridia</taxon>
        <taxon>Eubacteriales</taxon>
        <taxon>Oscillospiraceae</taxon>
        <taxon>Fumia</taxon>
    </lineage>
</organism>
<name>A0A926E439_9FIRM</name>
<keyword evidence="10" id="KW-1185">Reference proteome</keyword>
<keyword evidence="5 7" id="KW-0057">Aromatic amino acid biosynthesis</keyword>
<dbReference type="GO" id="GO:0008652">
    <property type="term" value="P:amino acid biosynthetic process"/>
    <property type="evidence" value="ECO:0007669"/>
    <property type="project" value="UniProtKB-KW"/>
</dbReference>
<evidence type="ECO:0000256" key="1">
    <source>
        <dbReference type="ARBA" id="ARBA00004811"/>
    </source>
</evidence>
<dbReference type="EMBL" id="JACRSV010000005">
    <property type="protein sequence ID" value="MBC8560901.1"/>
    <property type="molecule type" value="Genomic_DNA"/>
</dbReference>
<feature type="binding site" evidence="7">
    <location>
        <position position="188"/>
    </location>
    <ligand>
        <name>3-phosphoshikimate</name>
        <dbReference type="ChEBI" id="CHEBI:145989"/>
    </ligand>
</feature>
<comment type="pathway">
    <text evidence="1 7">Metabolic intermediate biosynthesis; chorismate biosynthesis; chorismate from D-erythrose 4-phosphate and phosphoenolpyruvate: step 6/7.</text>
</comment>
<dbReference type="InterPro" id="IPR013792">
    <property type="entry name" value="RNA3'P_cycl/enolpyr_Trfase_a/b"/>
</dbReference>
<dbReference type="PANTHER" id="PTHR21090:SF5">
    <property type="entry name" value="PENTAFUNCTIONAL AROM POLYPEPTIDE"/>
    <property type="match status" value="1"/>
</dbReference>
<feature type="binding site" evidence="7">
    <location>
        <position position="364"/>
    </location>
    <ligand>
        <name>phosphoenolpyruvate</name>
        <dbReference type="ChEBI" id="CHEBI:58702"/>
    </ligand>
</feature>
<proteinExistence type="inferred from homology"/>
<evidence type="ECO:0000313" key="10">
    <source>
        <dbReference type="Proteomes" id="UP000610760"/>
    </source>
</evidence>
<feature type="active site" description="Proton acceptor" evidence="7">
    <location>
        <position position="287"/>
    </location>
</feature>
<feature type="binding site" evidence="7">
    <location>
        <position position="162"/>
    </location>
    <ligand>
        <name>phosphoenolpyruvate</name>
        <dbReference type="ChEBI" id="CHEBI:58702"/>
    </ligand>
</feature>
<dbReference type="HAMAP" id="MF_00210">
    <property type="entry name" value="EPSP_synth"/>
    <property type="match status" value="1"/>
</dbReference>
<feature type="binding site" evidence="7">
    <location>
        <position position="21"/>
    </location>
    <ligand>
        <name>3-phosphoshikimate</name>
        <dbReference type="ChEBI" id="CHEBI:145989"/>
    </ligand>
</feature>
<dbReference type="GO" id="GO:0005737">
    <property type="term" value="C:cytoplasm"/>
    <property type="evidence" value="ECO:0007669"/>
    <property type="project" value="UniProtKB-SubCell"/>
</dbReference>
<accession>A0A926E439</accession>
<dbReference type="CDD" id="cd01556">
    <property type="entry name" value="EPSP_synthase"/>
    <property type="match status" value="1"/>
</dbReference>
<dbReference type="Pfam" id="PF00275">
    <property type="entry name" value="EPSP_synthase"/>
    <property type="match status" value="1"/>
</dbReference>
<comment type="subunit">
    <text evidence="7">Monomer.</text>
</comment>
<dbReference type="InterPro" id="IPR023193">
    <property type="entry name" value="EPSP_synthase_CS"/>
</dbReference>
<keyword evidence="3 7" id="KW-0028">Amino-acid biosynthesis</keyword>
<dbReference type="GO" id="GO:0009073">
    <property type="term" value="P:aromatic amino acid family biosynthetic process"/>
    <property type="evidence" value="ECO:0007669"/>
    <property type="project" value="UniProtKB-KW"/>
</dbReference>
<comment type="catalytic activity">
    <reaction evidence="6">
        <text>3-phosphoshikimate + phosphoenolpyruvate = 5-O-(1-carboxyvinyl)-3-phosphoshikimate + phosphate</text>
        <dbReference type="Rhea" id="RHEA:21256"/>
        <dbReference type="ChEBI" id="CHEBI:43474"/>
        <dbReference type="ChEBI" id="CHEBI:57701"/>
        <dbReference type="ChEBI" id="CHEBI:58702"/>
        <dbReference type="ChEBI" id="CHEBI:145989"/>
        <dbReference type="EC" id="2.5.1.19"/>
    </reaction>
    <physiologicalReaction direction="left-to-right" evidence="6">
        <dbReference type="Rhea" id="RHEA:21257"/>
    </physiologicalReaction>
</comment>
<dbReference type="AlphaFoldDB" id="A0A926E439"/>
<dbReference type="NCBIfam" id="TIGR01356">
    <property type="entry name" value="aroA"/>
    <property type="match status" value="1"/>
</dbReference>
<dbReference type="InterPro" id="IPR001986">
    <property type="entry name" value="Enolpyruvate_Tfrase_dom"/>
</dbReference>
<comment type="caution">
    <text evidence="7">Lacks conserved residue(s) required for the propagation of feature annotation.</text>
</comment>
<feature type="binding site" evidence="7">
    <location>
        <position position="319"/>
    </location>
    <ligand>
        <name>phosphoenolpyruvate</name>
        <dbReference type="ChEBI" id="CHEBI:58702"/>
    </ligand>
</feature>
<evidence type="ECO:0000256" key="4">
    <source>
        <dbReference type="ARBA" id="ARBA00022679"/>
    </source>
</evidence>
<feature type="binding site" evidence="7">
    <location>
        <position position="119"/>
    </location>
    <ligand>
        <name>phosphoenolpyruvate</name>
        <dbReference type="ChEBI" id="CHEBI:58702"/>
    </ligand>
</feature>
<feature type="binding site" evidence="7">
    <location>
        <position position="390"/>
    </location>
    <ligand>
        <name>phosphoenolpyruvate</name>
        <dbReference type="ChEBI" id="CHEBI:58702"/>
    </ligand>
</feature>
<feature type="binding site" evidence="7">
    <location>
        <position position="287"/>
    </location>
    <ligand>
        <name>3-phosphoshikimate</name>
        <dbReference type="ChEBI" id="CHEBI:145989"/>
    </ligand>
</feature>
<evidence type="ECO:0000256" key="6">
    <source>
        <dbReference type="ARBA" id="ARBA00044633"/>
    </source>
</evidence>
<dbReference type="EC" id="2.5.1.19" evidence="7"/>
<keyword evidence="7" id="KW-0963">Cytoplasm</keyword>
<keyword evidence="4 7" id="KW-0808">Transferase</keyword>
<feature type="binding site" evidence="7">
    <location>
        <position position="20"/>
    </location>
    <ligand>
        <name>phosphoenolpyruvate</name>
        <dbReference type="ChEBI" id="CHEBI:58702"/>
    </ligand>
</feature>
<dbReference type="PROSITE" id="PS00885">
    <property type="entry name" value="EPSP_SYNTHASE_2"/>
    <property type="match status" value="1"/>
</dbReference>
<evidence type="ECO:0000259" key="8">
    <source>
        <dbReference type="Pfam" id="PF00275"/>
    </source>
</evidence>
<dbReference type="InterPro" id="IPR006264">
    <property type="entry name" value="EPSP_synthase"/>
</dbReference>
<evidence type="ECO:0000256" key="5">
    <source>
        <dbReference type="ARBA" id="ARBA00023141"/>
    </source>
</evidence>
<dbReference type="Proteomes" id="UP000610760">
    <property type="component" value="Unassembled WGS sequence"/>
</dbReference>
<evidence type="ECO:0000256" key="7">
    <source>
        <dbReference type="HAMAP-Rule" id="MF_00210"/>
    </source>
</evidence>
<reference evidence="9" key="1">
    <citation type="submission" date="2020-08" db="EMBL/GenBank/DDBJ databases">
        <title>Genome public.</title>
        <authorList>
            <person name="Liu C."/>
            <person name="Sun Q."/>
        </authorList>
    </citation>
    <scope>NUCLEOTIDE SEQUENCE</scope>
    <source>
        <strain evidence="9">NSJ-33</strain>
    </source>
</reference>
<sequence length="411" mass="44766">MDLMIFPRRLQGTLKIPSSKSMGHRMVIAAALSGGGKVENLTVSADIQATLQGMKALGADYRFDGNTARFENRRDVQEETVVIDCNESGSTLRFLLPVAVALCPQKTLIFKGRGRLLERPLEPYFALFDEMGIQCRKSQDGLTVQGILKSGECRLSGKISSQFITGLLYALPLLTGDSKIVITDRLESKGYVDMTLEALTTFGIKVENRDYREFIIPGGQRYLSKDTVVEGDYSQAAFFYAANFIGSDVLLKGLNPNSSQGDRAVEAILADFAQKDDCELDVSDIPDLVPALAAAAAYRAGKVTRFVNASRLRIKESDRIAATCLMLRALGAQVEEGEDSITVWGQETLPGTGENALDCCNDHRIAMAAAAAAVGCTGKVRLLGAECVSKSYPKFWEDYRRLGGEVKEDGR</sequence>
<dbReference type="PIRSF" id="PIRSF000505">
    <property type="entry name" value="EPSPS"/>
    <property type="match status" value="1"/>
</dbReference>
<dbReference type="InterPro" id="IPR036968">
    <property type="entry name" value="Enolpyruvate_Tfrase_sf"/>
</dbReference>
<feature type="binding site" evidence="7">
    <location>
        <position position="89"/>
    </location>
    <ligand>
        <name>phosphoenolpyruvate</name>
        <dbReference type="ChEBI" id="CHEBI:58702"/>
    </ligand>
</feature>
<comment type="subcellular location">
    <subcellularLocation>
        <location evidence="7">Cytoplasm</location>
    </subcellularLocation>
</comment>
<dbReference type="PANTHER" id="PTHR21090">
    <property type="entry name" value="AROM/DEHYDROQUINATE SYNTHASE"/>
    <property type="match status" value="1"/>
</dbReference>
<comment type="caution">
    <text evidence="9">The sequence shown here is derived from an EMBL/GenBank/DDBJ whole genome shotgun (WGS) entry which is preliminary data.</text>
</comment>
<feature type="binding site" evidence="7">
    <location>
        <position position="315"/>
    </location>
    <ligand>
        <name>3-phosphoshikimate</name>
        <dbReference type="ChEBI" id="CHEBI:145989"/>
    </ligand>
</feature>
<feature type="binding site" evidence="7">
    <location>
        <position position="25"/>
    </location>
    <ligand>
        <name>3-phosphoshikimate</name>
        <dbReference type="ChEBI" id="CHEBI:145989"/>
    </ligand>
</feature>
<feature type="binding site" evidence="7">
    <location>
        <position position="160"/>
    </location>
    <ligand>
        <name>3-phosphoshikimate</name>
        <dbReference type="ChEBI" id="CHEBI:145989"/>
    </ligand>
</feature>
<gene>
    <name evidence="7 9" type="primary">aroA</name>
    <name evidence="9" type="ORF">H8710_12575</name>
</gene>
<evidence type="ECO:0000256" key="2">
    <source>
        <dbReference type="ARBA" id="ARBA00009948"/>
    </source>
</evidence>
<dbReference type="SUPFAM" id="SSF55205">
    <property type="entry name" value="EPT/RTPC-like"/>
    <property type="match status" value="1"/>
</dbReference>
<evidence type="ECO:0000313" key="9">
    <source>
        <dbReference type="EMBL" id="MBC8560901.1"/>
    </source>
</evidence>
<evidence type="ECO:0000256" key="3">
    <source>
        <dbReference type="ARBA" id="ARBA00022605"/>
    </source>
</evidence>
<feature type="domain" description="Enolpyruvate transferase" evidence="8">
    <location>
        <begin position="8"/>
        <end position="397"/>
    </location>
</feature>
<feature type="binding site" evidence="7">
    <location>
        <position position="20"/>
    </location>
    <ligand>
        <name>3-phosphoshikimate</name>
        <dbReference type="ChEBI" id="CHEBI:145989"/>
    </ligand>
</feature>
<feature type="binding site" evidence="7">
    <location>
        <position position="162"/>
    </location>
    <ligand>
        <name>3-phosphoshikimate</name>
        <dbReference type="ChEBI" id="CHEBI:145989"/>
    </ligand>
</feature>
<dbReference type="Gene3D" id="3.65.10.10">
    <property type="entry name" value="Enolpyruvate transferase domain"/>
    <property type="match status" value="2"/>
</dbReference>
<comment type="similarity">
    <text evidence="2 7">Belongs to the EPSP synthase family.</text>
</comment>
<comment type="function">
    <text evidence="7">Catalyzes the transfer of the enolpyruvyl moiety of phosphoenolpyruvate (PEP) to the 5-hydroxyl of shikimate-3-phosphate (S3P) to produce enolpyruvyl shikimate-3-phosphate and inorganic phosphate.</text>
</comment>
<protein>
    <recommendedName>
        <fullName evidence="7">3-phosphoshikimate 1-carboxyvinyltransferase</fullName>
        <ecNumber evidence="7">2.5.1.19</ecNumber>
    </recommendedName>
    <alternativeName>
        <fullName evidence="7">5-enolpyruvylshikimate-3-phosphate synthase</fullName>
        <shortName evidence="7">EPSP synthase</shortName>
        <shortName evidence="7">EPSPS</shortName>
    </alternativeName>
</protein>